<dbReference type="OrthoDB" id="5690040at2"/>
<sequence length="191" mass="22321">MNDISHLVQHLRLRVDALYARYHADPTQKIKAKFDRSLFRQDSQTLSDYLTQIEETLALLADFSPVQKEQLIFFSEKLAAQCAALSEALQSAEQRPNSECPRPQGRTERLKQALNLLPPRERLVKYYEALQALNEKIAAQQDNVAACTDRQQQIHYLHQLEITRQRRQRCLEAIEVLEEYLNFQRQNKENG</sequence>
<dbReference type="AlphaFoldDB" id="A0A4R6VFN0"/>
<feature type="coiled-coil region" evidence="1">
    <location>
        <begin position="123"/>
        <end position="150"/>
    </location>
</feature>
<evidence type="ECO:0000313" key="2">
    <source>
        <dbReference type="EMBL" id="TDQ59805.1"/>
    </source>
</evidence>
<dbReference type="EMBL" id="SNYQ01000001">
    <property type="protein sequence ID" value="TDQ59805.1"/>
    <property type="molecule type" value="Genomic_DNA"/>
</dbReference>
<gene>
    <name evidence="2" type="ORF">EDC45_0467</name>
</gene>
<keyword evidence="3" id="KW-1185">Reference proteome</keyword>
<evidence type="ECO:0000256" key="1">
    <source>
        <dbReference type="SAM" id="Coils"/>
    </source>
</evidence>
<dbReference type="Pfam" id="PF07445">
    <property type="entry name" value="PriC"/>
    <property type="match status" value="1"/>
</dbReference>
<organism evidence="2 3">
    <name type="scientific">Mesocricetibacter intestinalis</name>
    <dbReference type="NCBI Taxonomy" id="1521930"/>
    <lineage>
        <taxon>Bacteria</taxon>
        <taxon>Pseudomonadati</taxon>
        <taxon>Pseudomonadota</taxon>
        <taxon>Gammaproteobacteria</taxon>
        <taxon>Pasteurellales</taxon>
        <taxon>Pasteurellaceae</taxon>
        <taxon>Mesocricetibacter</taxon>
    </lineage>
</organism>
<dbReference type="RefSeq" id="WP_133543051.1">
    <property type="nucleotide sequence ID" value="NZ_SNYQ01000001.1"/>
</dbReference>
<reference evidence="2 3" key="1">
    <citation type="submission" date="2019-03" db="EMBL/GenBank/DDBJ databases">
        <title>Genomic Encyclopedia of Type Strains, Phase IV (KMG-IV): sequencing the most valuable type-strain genomes for metagenomic binning, comparative biology and taxonomic classification.</title>
        <authorList>
            <person name="Goeker M."/>
        </authorList>
    </citation>
    <scope>NUCLEOTIDE SEQUENCE [LARGE SCALE GENOMIC DNA]</scope>
    <source>
        <strain evidence="2 3">DSM 28403</strain>
    </source>
</reference>
<dbReference type="InterPro" id="IPR038338">
    <property type="entry name" value="PriC_sf"/>
</dbReference>
<name>A0A4R6VFN0_9PAST</name>
<keyword evidence="1" id="KW-0175">Coiled coil</keyword>
<comment type="caution">
    <text evidence="2">The sequence shown here is derived from an EMBL/GenBank/DDBJ whole genome shotgun (WGS) entry which is preliminary data.</text>
</comment>
<evidence type="ECO:0000313" key="3">
    <source>
        <dbReference type="Proteomes" id="UP000295657"/>
    </source>
</evidence>
<proteinExistence type="predicted"/>
<accession>A0A4R6VFN0</accession>
<protein>
    <submittedName>
        <fullName evidence="2">Restart primosome assembly protein PriC</fullName>
    </submittedName>
</protein>
<dbReference type="InterPro" id="IPR010890">
    <property type="entry name" value="PriC"/>
</dbReference>
<dbReference type="Gene3D" id="1.20.1270.340">
    <property type="match status" value="1"/>
</dbReference>
<dbReference type="Proteomes" id="UP000295657">
    <property type="component" value="Unassembled WGS sequence"/>
</dbReference>